<evidence type="ECO:0000313" key="1">
    <source>
        <dbReference type="EMBL" id="DAE24232.1"/>
    </source>
</evidence>
<dbReference type="EMBL" id="BK015770">
    <property type="protein sequence ID" value="DAE24232.1"/>
    <property type="molecule type" value="Genomic_DNA"/>
</dbReference>
<name>A0A8S5QYR1_9CAUD</name>
<sequence>MTYPPRPSRARRPQSSHSYWGKIRAFRYAVSGAVKGLAHGFSLKCPRFLAECPQVLFSFIPFSLVLRAERSDKGAAMRFRLLFI</sequence>
<proteinExistence type="predicted"/>
<organism evidence="1">
    <name type="scientific">Caudovirales sp. ctNZz8</name>
    <dbReference type="NCBI Taxonomy" id="2826772"/>
    <lineage>
        <taxon>Viruses</taxon>
        <taxon>Duplodnaviria</taxon>
        <taxon>Heunggongvirae</taxon>
        <taxon>Uroviricota</taxon>
        <taxon>Caudoviricetes</taxon>
    </lineage>
</organism>
<reference evidence="1" key="1">
    <citation type="journal article" date="2021" name="Proc. Natl. Acad. Sci. U.S.A.">
        <title>A Catalog of Tens of Thousands of Viruses from Human Metagenomes Reveals Hidden Associations with Chronic Diseases.</title>
        <authorList>
            <person name="Tisza M.J."/>
            <person name="Buck C.B."/>
        </authorList>
    </citation>
    <scope>NUCLEOTIDE SEQUENCE</scope>
    <source>
        <strain evidence="1">CtNZz8</strain>
    </source>
</reference>
<protein>
    <submittedName>
        <fullName evidence="1">Uncharacterized protein</fullName>
    </submittedName>
</protein>
<accession>A0A8S5QYR1</accession>